<gene>
    <name evidence="9" type="ORF">ENP34_06125</name>
</gene>
<protein>
    <submittedName>
        <fullName evidence="9">Transporter</fullName>
    </submittedName>
</protein>
<dbReference type="InterPro" id="IPR003211">
    <property type="entry name" value="AmiSUreI_transpt"/>
</dbReference>
<feature type="transmembrane region" description="Helical" evidence="8">
    <location>
        <begin position="144"/>
        <end position="166"/>
    </location>
</feature>
<evidence type="ECO:0000256" key="4">
    <source>
        <dbReference type="ARBA" id="ARBA00022475"/>
    </source>
</evidence>
<comment type="subcellular location">
    <subcellularLocation>
        <location evidence="1">Cell membrane</location>
        <topology evidence="1">Multi-pass membrane protein</topology>
    </subcellularLocation>
</comment>
<keyword evidence="7 8" id="KW-0472">Membrane</keyword>
<evidence type="ECO:0000256" key="7">
    <source>
        <dbReference type="ARBA" id="ARBA00023136"/>
    </source>
</evidence>
<comment type="similarity">
    <text evidence="2">Belongs to the AmiS/UreI family.</text>
</comment>
<reference evidence="9" key="1">
    <citation type="journal article" date="2020" name="mSystems">
        <title>Genome- and Community-Level Interaction Insights into Carbon Utilization and Element Cycling Functions of Hydrothermarchaeota in Hydrothermal Sediment.</title>
        <authorList>
            <person name="Zhou Z."/>
            <person name="Liu Y."/>
            <person name="Xu W."/>
            <person name="Pan J."/>
            <person name="Luo Z.H."/>
            <person name="Li M."/>
        </authorList>
    </citation>
    <scope>NUCLEOTIDE SEQUENCE [LARGE SCALE GENOMIC DNA]</scope>
    <source>
        <strain evidence="9">SpSt-210</strain>
    </source>
</reference>
<keyword evidence="5 8" id="KW-0812">Transmembrane</keyword>
<sequence>MIGLVLLWVGAVLTLNGLWLMGRIGDREIAVINVFAGGIAFLAAVVSAFRSGAEVTGGIAFGALVLLFAFTYLWVAINRIFQLDGRGLGWYSLFVAITAVPIGVEILMNAQQAWDWWLGLDWLAWAVLWFFYFLLLVPRRLSASFVGAVTLLEGILTAWLPGYLILRGHLAI</sequence>
<organism evidence="9">
    <name type="scientific">Thermorudis peleae</name>
    <dbReference type="NCBI Taxonomy" id="1382356"/>
    <lineage>
        <taxon>Bacteria</taxon>
        <taxon>Pseudomonadati</taxon>
        <taxon>Thermomicrobiota</taxon>
        <taxon>Thermomicrobia</taxon>
        <taxon>Thermomicrobia incertae sedis</taxon>
        <taxon>Thermorudis</taxon>
    </lineage>
</organism>
<evidence type="ECO:0000256" key="6">
    <source>
        <dbReference type="ARBA" id="ARBA00022989"/>
    </source>
</evidence>
<accession>A0A831X894</accession>
<name>A0A831X894_9BACT</name>
<comment type="caution">
    <text evidence="9">The sequence shown here is derived from an EMBL/GenBank/DDBJ whole genome shotgun (WGS) entry which is preliminary data.</text>
</comment>
<evidence type="ECO:0000256" key="5">
    <source>
        <dbReference type="ARBA" id="ARBA00022692"/>
    </source>
</evidence>
<feature type="transmembrane region" description="Helical" evidence="8">
    <location>
        <begin position="88"/>
        <end position="110"/>
    </location>
</feature>
<dbReference type="AlphaFoldDB" id="A0A831X894"/>
<feature type="transmembrane region" description="Helical" evidence="8">
    <location>
        <begin position="116"/>
        <end position="137"/>
    </location>
</feature>
<dbReference type="CDD" id="cd13747">
    <property type="entry name" value="UreI_AmiS_like_1"/>
    <property type="match status" value="1"/>
</dbReference>
<keyword evidence="6 8" id="KW-1133">Transmembrane helix</keyword>
<evidence type="ECO:0000256" key="2">
    <source>
        <dbReference type="ARBA" id="ARBA00010068"/>
    </source>
</evidence>
<dbReference type="Gene3D" id="1.25.40.600">
    <property type="match status" value="1"/>
</dbReference>
<dbReference type="InterPro" id="IPR038523">
    <property type="entry name" value="AmiSUreI_transpt_sf"/>
</dbReference>
<feature type="transmembrane region" description="Helical" evidence="8">
    <location>
        <begin position="29"/>
        <end position="49"/>
    </location>
</feature>
<dbReference type="GO" id="GO:0005886">
    <property type="term" value="C:plasma membrane"/>
    <property type="evidence" value="ECO:0007669"/>
    <property type="project" value="UniProtKB-SubCell"/>
</dbReference>
<feature type="transmembrane region" description="Helical" evidence="8">
    <location>
        <begin position="6"/>
        <end position="22"/>
    </location>
</feature>
<feature type="transmembrane region" description="Helical" evidence="8">
    <location>
        <begin position="55"/>
        <end position="76"/>
    </location>
</feature>
<evidence type="ECO:0000256" key="8">
    <source>
        <dbReference type="SAM" id="Phobius"/>
    </source>
</evidence>
<evidence type="ECO:0000256" key="1">
    <source>
        <dbReference type="ARBA" id="ARBA00004651"/>
    </source>
</evidence>
<keyword evidence="4" id="KW-1003">Cell membrane</keyword>
<proteinExistence type="inferred from homology"/>
<evidence type="ECO:0000313" key="9">
    <source>
        <dbReference type="EMBL" id="HEG91000.1"/>
    </source>
</evidence>
<keyword evidence="3" id="KW-0813">Transport</keyword>
<dbReference type="EMBL" id="DSIY01000150">
    <property type="protein sequence ID" value="HEG91000.1"/>
    <property type="molecule type" value="Genomic_DNA"/>
</dbReference>
<dbReference type="Pfam" id="PF02293">
    <property type="entry name" value="AmiS_UreI"/>
    <property type="match status" value="1"/>
</dbReference>
<evidence type="ECO:0000256" key="3">
    <source>
        <dbReference type="ARBA" id="ARBA00022448"/>
    </source>
</evidence>